<dbReference type="KEGG" id="rti:DC20_01355"/>
<sequence>MRGKLQPIVLLMLAFCLLTGSVGVAATQRFCAMLGMAPSQDVSQKMEEMGCFAARKKPACPEGTTQVDKTPCCSVSTTHHKLDIPSTLKFSKVEFVSLPPALTSVFLLPPVATATVEDSWPFYSDTSPPLAGRDLLHRLHILNI</sequence>
<dbReference type="OrthoDB" id="853296at2"/>
<evidence type="ECO:0000313" key="3">
    <source>
        <dbReference type="Proteomes" id="UP000061382"/>
    </source>
</evidence>
<name>A0A0P0C427_9BACT</name>
<dbReference type="PATRIC" id="fig|512763.3.peg.303"/>
<dbReference type="Proteomes" id="UP000061382">
    <property type="component" value="Chromosome"/>
</dbReference>
<dbReference type="AlphaFoldDB" id="A0A0P0C427"/>
<dbReference type="RefSeq" id="WP_062542183.1">
    <property type="nucleotide sequence ID" value="NZ_CP012643.1"/>
</dbReference>
<feature type="signal peptide" evidence="1">
    <location>
        <begin position="1"/>
        <end position="25"/>
    </location>
</feature>
<keyword evidence="1" id="KW-0732">Signal</keyword>
<protein>
    <submittedName>
        <fullName evidence="2">Uncharacterized protein</fullName>
    </submittedName>
</protein>
<accession>A0A0P0C427</accession>
<organism evidence="2 3">
    <name type="scientific">Rufibacter tibetensis</name>
    <dbReference type="NCBI Taxonomy" id="512763"/>
    <lineage>
        <taxon>Bacteria</taxon>
        <taxon>Pseudomonadati</taxon>
        <taxon>Bacteroidota</taxon>
        <taxon>Cytophagia</taxon>
        <taxon>Cytophagales</taxon>
        <taxon>Hymenobacteraceae</taxon>
        <taxon>Rufibacter</taxon>
    </lineage>
</organism>
<evidence type="ECO:0000256" key="1">
    <source>
        <dbReference type="SAM" id="SignalP"/>
    </source>
</evidence>
<reference evidence="2 3" key="1">
    <citation type="submission" date="2015-08" db="EMBL/GenBank/DDBJ databases">
        <title>Complete genome sequence of Rufibacter tibetensis strain 1351t, a radiation-resistant bacterium from tibet plateau.</title>
        <authorList>
            <person name="Dai J."/>
        </authorList>
    </citation>
    <scope>NUCLEOTIDE SEQUENCE [LARGE SCALE GENOMIC DNA]</scope>
    <source>
        <strain evidence="2 3">1351</strain>
    </source>
</reference>
<gene>
    <name evidence="2" type="ORF">DC20_01355</name>
</gene>
<proteinExistence type="predicted"/>
<keyword evidence="3" id="KW-1185">Reference proteome</keyword>
<feature type="chain" id="PRO_5006042396" evidence="1">
    <location>
        <begin position="26"/>
        <end position="144"/>
    </location>
</feature>
<dbReference type="EMBL" id="CP012643">
    <property type="protein sequence ID" value="ALI97868.1"/>
    <property type="molecule type" value="Genomic_DNA"/>
</dbReference>
<evidence type="ECO:0000313" key="2">
    <source>
        <dbReference type="EMBL" id="ALI97868.1"/>
    </source>
</evidence>